<protein>
    <submittedName>
        <fullName evidence="2">Uncharacterized protein</fullName>
    </submittedName>
</protein>
<proteinExistence type="predicted"/>
<feature type="compositionally biased region" description="Polar residues" evidence="1">
    <location>
        <begin position="39"/>
        <end position="50"/>
    </location>
</feature>
<reference evidence="2 3" key="1">
    <citation type="submission" date="2016-04" db="EMBL/GenBank/DDBJ databases">
        <title>Evolutionary innovation and constraint leading to complex multicellularity in the Ascomycota.</title>
        <authorList>
            <person name="Cisse O."/>
            <person name="Nguyen A."/>
            <person name="Hewitt D.A."/>
            <person name="Jedd G."/>
            <person name="Stajich J.E."/>
        </authorList>
    </citation>
    <scope>NUCLEOTIDE SEQUENCE [LARGE SCALE GENOMIC DNA]</scope>
    <source>
        <strain evidence="2 3">DAH-3</strain>
    </source>
</reference>
<keyword evidence="3" id="KW-1185">Reference proteome</keyword>
<accession>A0A1U7LL05</accession>
<name>A0A1U7LL05_NEOID</name>
<evidence type="ECO:0000313" key="2">
    <source>
        <dbReference type="EMBL" id="OLL23318.1"/>
    </source>
</evidence>
<comment type="caution">
    <text evidence="2">The sequence shown here is derived from an EMBL/GenBank/DDBJ whole genome shotgun (WGS) entry which is preliminary data.</text>
</comment>
<evidence type="ECO:0000256" key="1">
    <source>
        <dbReference type="SAM" id="MobiDB-lite"/>
    </source>
</evidence>
<dbReference type="EMBL" id="LXFE01001894">
    <property type="protein sequence ID" value="OLL23318.1"/>
    <property type="molecule type" value="Genomic_DNA"/>
</dbReference>
<feature type="compositionally biased region" description="Low complexity" evidence="1">
    <location>
        <begin position="107"/>
        <end position="127"/>
    </location>
</feature>
<dbReference type="Proteomes" id="UP000186594">
    <property type="component" value="Unassembled WGS sequence"/>
</dbReference>
<gene>
    <name evidence="2" type="ORF">NEOLI_004140</name>
</gene>
<sequence length="498" mass="56848">MATRSYNPLVEYEKIINLHQKIQDGSHTRFFRFSCPVSQQNQSTAQSPTPISHPPNVEEEKTRLEKLLRTTLERKKAEKEAANAQALLEEKKRRKKEKRDRKKTRNLSHISTLSTFSSASNISSNPSQVITISSSPVDPSVSAQTDMTAHGTPAASLSEFPVVEKTTGFSIPSIPSKTPVLETIQRTSPSLSAPTNSSNRILRASEGCPSDQAVSEIRAEHLDSPKLNLDHIPANNRLYPRISTDINTFSQIRPEPLQHVLLEEGEVSPSVPPNFTIINPRKPSGAQQRKAAKLRRQQTSFVNDRLLPGGNLRKTSSDTIYRPPYSPPRYIKEEFSPRTLEFNGDAPRPPYDFRISDPGYRSPPRRFTDYDRRPIEMDRFRPTPVDFDCRLSELENDRPVPCFNTHPYFEERMVLPPYHRRLVYPRSSPPVRGIQDPRSVSPYHGPPATPPVYYREPALRIGDFEPSRFYTNDRSVSYENPVLDARYRRPVPDIPRRY</sequence>
<feature type="region of interest" description="Disordered" evidence="1">
    <location>
        <begin position="87"/>
        <end position="147"/>
    </location>
</feature>
<feature type="region of interest" description="Disordered" evidence="1">
    <location>
        <begin position="39"/>
        <end position="61"/>
    </location>
</feature>
<feature type="region of interest" description="Disordered" evidence="1">
    <location>
        <begin position="308"/>
        <end position="328"/>
    </location>
</feature>
<feature type="region of interest" description="Disordered" evidence="1">
    <location>
        <begin position="341"/>
        <end position="369"/>
    </location>
</feature>
<feature type="compositionally biased region" description="Basic residues" evidence="1">
    <location>
        <begin position="92"/>
        <end position="106"/>
    </location>
</feature>
<evidence type="ECO:0000313" key="3">
    <source>
        <dbReference type="Proteomes" id="UP000186594"/>
    </source>
</evidence>
<organism evidence="2 3">
    <name type="scientific">Neolecta irregularis (strain DAH-3)</name>
    <dbReference type="NCBI Taxonomy" id="1198029"/>
    <lineage>
        <taxon>Eukaryota</taxon>
        <taxon>Fungi</taxon>
        <taxon>Dikarya</taxon>
        <taxon>Ascomycota</taxon>
        <taxon>Taphrinomycotina</taxon>
        <taxon>Neolectales</taxon>
        <taxon>Neolectaceae</taxon>
        <taxon>Neolecta</taxon>
    </lineage>
</organism>
<feature type="region of interest" description="Disordered" evidence="1">
    <location>
        <begin position="429"/>
        <end position="449"/>
    </location>
</feature>
<feature type="compositionally biased region" description="Polar residues" evidence="1">
    <location>
        <begin position="128"/>
        <end position="147"/>
    </location>
</feature>
<dbReference type="AlphaFoldDB" id="A0A1U7LL05"/>